<dbReference type="GO" id="GO:0000145">
    <property type="term" value="C:exocyst"/>
    <property type="evidence" value="ECO:0007669"/>
    <property type="project" value="TreeGrafter"/>
</dbReference>
<evidence type="ECO:0000259" key="3">
    <source>
        <dbReference type="Pfam" id="PF04091"/>
    </source>
</evidence>
<sequence length="1025" mass="111082">MDAARGSRRASRSGSADLGESSKQTGEEGGGSSSSSVVAGVDLKLGGDASVLVANLVGSDDAVVPTVRSVLERGWGEGFSRSLDEYVLQKEDELRGLCNFHFGEFSKGIEDISQLKRYSSDLRRQISEMDRALQDKGAKVLETSEMLLRFYRIQRHLRVTRQELRRASSCVALVRRARAQMSKRAYFEALQSIDLVREVIHGKDVHRLLSLHEGREPLDVDLGQEGDSRFSLALERWIPRVIDKIKLDVNGALTEWFVTARDRAGDVGARALRLVREGGRAAAVARLRRTSSGATASTSQSKLAAGGSSSPAGRRYVRKESFRTRTSSDALLQWEHRDQARLQGPDIAEICLAAENVSLAPVYQFMDIQKYLGTEEEAIAFYKENRLPQASLQSMMPVDLRKLEKGQFRRHAVLLLQRMTGFLVIEGVVSRSLNLIAPFEIAAIWETMLDTLVPLVRDELRSQGAAKDPTSNLDLIRLLMDMAALLGKSGAKTDGMRGETDASHRTTHMLDASRLVAACYDVRLEVGSSLADACGDTLQSLVADDNYAIFDPQRLDEGDPVRLAGQHLMQLAAETSGNGGGVAAGEPNFSAMVPKACAEVIACMSQAFQLGRQLGGSLVIKDIPGAQHENTMLSTSSSSSSPKSPTSSPKSSKASSIRRVFTSKSSSTGSSGHGAGANGQEASSGVKNGNGHYSERNGTAAVSEGSPRSPKGSGHLEQAAENAAAVIATAATNVGGNEDDAQQSQVDAVSPTVAVHSAVEIACRALLMLYVRAQAVVLDSNTSPEILCQCSSNLEHLDRARALFEAHARQLAKIDGDYSFAGPCDKFADLLRETQPRVVDALRDRVDAIMSSGAVDNWTPQEVPREPHVFVSDAVQYLEVMLAPTSCLRLLPDAQRQVAQFTALIRIADSVLELLTGDEVEAINALSVHQTKLDLDLLKDLASKTDVPAQEVLLTLEQMVDLLRSGNLQEFLRPETRGKRYACLGFKMVKSALRKYEQLATARLSRGDKIPTLKQTDINKVLASN</sequence>
<dbReference type="PANTHER" id="PTHR12702:SF0">
    <property type="entry name" value="EXOCYST COMPLEX COMPONENT 6"/>
    <property type="match status" value="1"/>
</dbReference>
<dbReference type="Proteomes" id="UP000241890">
    <property type="component" value="Unassembled WGS sequence"/>
</dbReference>
<dbReference type="AlphaFoldDB" id="A0A2R5G0Q4"/>
<evidence type="ECO:0000256" key="2">
    <source>
        <dbReference type="SAM" id="MobiDB-lite"/>
    </source>
</evidence>
<name>A0A2R5G0Q4_9STRA</name>
<dbReference type="InterPro" id="IPR007225">
    <property type="entry name" value="EXOC6/Sec15"/>
</dbReference>
<dbReference type="GO" id="GO:0006886">
    <property type="term" value="P:intracellular protein transport"/>
    <property type="evidence" value="ECO:0007669"/>
    <property type="project" value="InterPro"/>
</dbReference>
<dbReference type="InterPro" id="IPR042044">
    <property type="entry name" value="EXOC6PINT-1/Sec15/Tip20_C_dom2"/>
</dbReference>
<dbReference type="GO" id="GO:0006893">
    <property type="term" value="P:Golgi to plasma membrane transport"/>
    <property type="evidence" value="ECO:0007669"/>
    <property type="project" value="TreeGrafter"/>
</dbReference>
<feature type="compositionally biased region" description="Low complexity" evidence="2">
    <location>
        <begin position="12"/>
        <end position="24"/>
    </location>
</feature>
<comment type="caution">
    <text evidence="5">The sequence shown here is derived from an EMBL/GenBank/DDBJ whole genome shotgun (WGS) entry which is preliminary data.</text>
</comment>
<dbReference type="InterPro" id="IPR046361">
    <property type="entry name" value="EXOC6/Sec15_C"/>
</dbReference>
<dbReference type="GO" id="GO:0090522">
    <property type="term" value="P:vesicle tethering involved in exocytosis"/>
    <property type="evidence" value="ECO:0007669"/>
    <property type="project" value="InterPro"/>
</dbReference>
<feature type="region of interest" description="Disordered" evidence="2">
    <location>
        <begin position="286"/>
        <end position="321"/>
    </location>
</feature>
<dbReference type="OrthoDB" id="10267033at2759"/>
<dbReference type="PANTHER" id="PTHR12702">
    <property type="entry name" value="SEC15"/>
    <property type="match status" value="1"/>
</dbReference>
<reference evidence="5 6" key="1">
    <citation type="submission" date="2017-12" db="EMBL/GenBank/DDBJ databases">
        <title>Sequencing, de novo assembly and annotation of complete genome of a new Thraustochytrid species, strain FCC1311.</title>
        <authorList>
            <person name="Sedici K."/>
            <person name="Godart F."/>
            <person name="Aiese Cigliano R."/>
            <person name="Sanseverino W."/>
            <person name="Barakat M."/>
            <person name="Ortet P."/>
            <person name="Marechal E."/>
            <person name="Cagnac O."/>
            <person name="Amato A."/>
        </authorList>
    </citation>
    <scope>NUCLEOTIDE SEQUENCE [LARGE SCALE GENOMIC DNA]</scope>
</reference>
<feature type="domain" description="Exocyst complex subunit EXOC6/Sec15 C-terminal" evidence="3">
    <location>
        <begin position="777"/>
        <end position="995"/>
    </location>
</feature>
<gene>
    <name evidence="5" type="ORF">FCC1311_008262</name>
</gene>
<dbReference type="InParanoid" id="A0A2R5G0Q4"/>
<dbReference type="InterPro" id="IPR048359">
    <property type="entry name" value="EXOC6_Sec15_N"/>
</dbReference>
<protein>
    <submittedName>
        <fullName evidence="5">Exocyst complex component 6</fullName>
    </submittedName>
</protein>
<dbReference type="Pfam" id="PF20651">
    <property type="entry name" value="EXOC6_Sec15_N"/>
    <property type="match status" value="1"/>
</dbReference>
<feature type="region of interest" description="Disordered" evidence="2">
    <location>
        <begin position="1"/>
        <end position="35"/>
    </location>
</feature>
<feature type="domain" description="Exocyst complex component EXOC6/Sec15 N-terminal" evidence="4">
    <location>
        <begin position="83"/>
        <end position="271"/>
    </location>
</feature>
<keyword evidence="6" id="KW-1185">Reference proteome</keyword>
<evidence type="ECO:0000313" key="6">
    <source>
        <dbReference type="Proteomes" id="UP000241890"/>
    </source>
</evidence>
<organism evidence="5 6">
    <name type="scientific">Hondaea fermentalgiana</name>
    <dbReference type="NCBI Taxonomy" id="2315210"/>
    <lineage>
        <taxon>Eukaryota</taxon>
        <taxon>Sar</taxon>
        <taxon>Stramenopiles</taxon>
        <taxon>Bigyra</taxon>
        <taxon>Labyrinthulomycetes</taxon>
        <taxon>Thraustochytrida</taxon>
        <taxon>Thraustochytriidae</taxon>
        <taxon>Hondaea</taxon>
    </lineage>
</organism>
<dbReference type="Gene3D" id="1.20.58.670">
    <property type="entry name" value="Dsl1p vesicle tethering complex, Tip20p subunit, domain D"/>
    <property type="match status" value="1"/>
</dbReference>
<feature type="region of interest" description="Disordered" evidence="2">
    <location>
        <begin position="630"/>
        <end position="719"/>
    </location>
</feature>
<dbReference type="Pfam" id="PF04091">
    <property type="entry name" value="Sec15_C"/>
    <property type="match status" value="1"/>
</dbReference>
<proteinExistence type="predicted"/>
<feature type="compositionally biased region" description="Low complexity" evidence="2">
    <location>
        <begin position="286"/>
        <end position="301"/>
    </location>
</feature>
<keyword evidence="1" id="KW-0175">Coiled coil</keyword>
<dbReference type="EMBL" id="BEYU01000006">
    <property type="protein sequence ID" value="GBG24607.1"/>
    <property type="molecule type" value="Genomic_DNA"/>
</dbReference>
<dbReference type="GO" id="GO:0016020">
    <property type="term" value="C:membrane"/>
    <property type="evidence" value="ECO:0007669"/>
    <property type="project" value="TreeGrafter"/>
</dbReference>
<accession>A0A2R5G0Q4</accession>
<evidence type="ECO:0000313" key="5">
    <source>
        <dbReference type="EMBL" id="GBG24607.1"/>
    </source>
</evidence>
<evidence type="ECO:0000256" key="1">
    <source>
        <dbReference type="ARBA" id="ARBA00023054"/>
    </source>
</evidence>
<feature type="compositionally biased region" description="Low complexity" evidence="2">
    <location>
        <begin position="634"/>
        <end position="655"/>
    </location>
</feature>
<feature type="compositionally biased region" description="Basic residues" evidence="2">
    <location>
        <begin position="1"/>
        <end position="11"/>
    </location>
</feature>
<evidence type="ECO:0000259" key="4">
    <source>
        <dbReference type="Pfam" id="PF20651"/>
    </source>
</evidence>